<dbReference type="PROSITE" id="PS51857">
    <property type="entry name" value="CSD_2"/>
    <property type="match status" value="1"/>
</dbReference>
<dbReference type="PANTHER" id="PTHR46565:SF20">
    <property type="entry name" value="COLD SHOCK DOMAIN-CONTAINING PROTEIN 4"/>
    <property type="match status" value="1"/>
</dbReference>
<gene>
    <name evidence="3" type="ORF">CCMP2556_LOCUS66</name>
</gene>
<keyword evidence="4" id="KW-1185">Reference proteome</keyword>
<evidence type="ECO:0000256" key="1">
    <source>
        <dbReference type="SAM" id="MobiDB-lite"/>
    </source>
</evidence>
<sequence>MSQTGTLKKFFSEKGIGYIAPDDGTEDVFIHFQAVINGGEADMIPGAKLSYDLEINDRNGKTKAVRVKIEEPGDPSGSWKGGGGGGGGGGGKGYGKAQGGKRSHGAGPYGQPNSSYGLANLAAGYDMSADYWASVYQTMTGGGGSGGGGGKGQGMNPFMYY</sequence>
<dbReference type="SMART" id="SM00357">
    <property type="entry name" value="CSP"/>
    <property type="match status" value="1"/>
</dbReference>
<dbReference type="Proteomes" id="UP001642484">
    <property type="component" value="Unassembled WGS sequence"/>
</dbReference>
<feature type="compositionally biased region" description="Gly residues" evidence="1">
    <location>
        <begin position="79"/>
        <end position="98"/>
    </location>
</feature>
<dbReference type="EMBL" id="CAXAMN010000001">
    <property type="protein sequence ID" value="CAK8985273.1"/>
    <property type="molecule type" value="Genomic_DNA"/>
</dbReference>
<dbReference type="InterPro" id="IPR002059">
    <property type="entry name" value="CSP_DNA-bd"/>
</dbReference>
<evidence type="ECO:0000313" key="3">
    <source>
        <dbReference type="EMBL" id="CAK8985273.1"/>
    </source>
</evidence>
<dbReference type="SUPFAM" id="SSF50249">
    <property type="entry name" value="Nucleic acid-binding proteins"/>
    <property type="match status" value="1"/>
</dbReference>
<protein>
    <recommendedName>
        <fullName evidence="2">CSD domain-containing protein</fullName>
    </recommendedName>
</protein>
<organism evidence="3 4">
    <name type="scientific">Durusdinium trenchii</name>
    <dbReference type="NCBI Taxonomy" id="1381693"/>
    <lineage>
        <taxon>Eukaryota</taxon>
        <taxon>Sar</taxon>
        <taxon>Alveolata</taxon>
        <taxon>Dinophyceae</taxon>
        <taxon>Suessiales</taxon>
        <taxon>Symbiodiniaceae</taxon>
        <taxon>Durusdinium</taxon>
    </lineage>
</organism>
<feature type="region of interest" description="Disordered" evidence="1">
    <location>
        <begin position="68"/>
        <end position="108"/>
    </location>
</feature>
<dbReference type="InterPro" id="IPR012340">
    <property type="entry name" value="NA-bd_OB-fold"/>
</dbReference>
<evidence type="ECO:0000259" key="2">
    <source>
        <dbReference type="PROSITE" id="PS51857"/>
    </source>
</evidence>
<dbReference type="PANTHER" id="PTHR46565">
    <property type="entry name" value="COLD SHOCK DOMAIN PROTEIN 2"/>
    <property type="match status" value="1"/>
</dbReference>
<feature type="domain" description="CSD" evidence="2">
    <location>
        <begin position="2"/>
        <end position="69"/>
    </location>
</feature>
<dbReference type="InterPro" id="IPR011129">
    <property type="entry name" value="CSD"/>
</dbReference>
<evidence type="ECO:0000313" key="4">
    <source>
        <dbReference type="Proteomes" id="UP001642484"/>
    </source>
</evidence>
<dbReference type="Gene3D" id="2.40.50.140">
    <property type="entry name" value="Nucleic acid-binding proteins"/>
    <property type="match status" value="1"/>
</dbReference>
<proteinExistence type="predicted"/>
<name>A0ABP0H4X5_9DINO</name>
<accession>A0ABP0H4X5</accession>
<comment type="caution">
    <text evidence="3">The sequence shown here is derived from an EMBL/GenBank/DDBJ whole genome shotgun (WGS) entry which is preliminary data.</text>
</comment>
<dbReference type="Pfam" id="PF00313">
    <property type="entry name" value="CSD"/>
    <property type="match status" value="1"/>
</dbReference>
<reference evidence="3 4" key="1">
    <citation type="submission" date="2024-02" db="EMBL/GenBank/DDBJ databases">
        <authorList>
            <person name="Chen Y."/>
            <person name="Shah S."/>
            <person name="Dougan E. K."/>
            <person name="Thang M."/>
            <person name="Chan C."/>
        </authorList>
    </citation>
    <scope>NUCLEOTIDE SEQUENCE [LARGE SCALE GENOMIC DNA]</scope>
</reference>